<sequence>MEEKSLFKYLIIAVVLLAVSALGNIILYTSFIDEQDKALRCTVSGNTIEDKKEDIPKELSYLDYSGTMMEGADLSNAAGYKAVFTGTDLRNADLHGARFTLADFSGADLSNADLIGTKFDYANLKGANLKNADLRYADLRGAELDNADLTGAIIEGADIRWVTGNYTK</sequence>
<dbReference type="PANTHER" id="PTHR47485:SF1">
    <property type="entry name" value="THYLAKOID LUMENAL 17.4 KDA PROTEIN, CHLOROPLASTIC"/>
    <property type="match status" value="1"/>
</dbReference>
<dbReference type="SUPFAM" id="SSF141571">
    <property type="entry name" value="Pentapeptide repeat-like"/>
    <property type="match status" value="1"/>
</dbReference>
<accession>H1Z3E6</accession>
<keyword evidence="2" id="KW-1133">Transmembrane helix</keyword>
<dbReference type="PANTHER" id="PTHR47485">
    <property type="entry name" value="THYLAKOID LUMENAL 17.4 KDA PROTEIN, CHLOROPLASTIC"/>
    <property type="match status" value="1"/>
</dbReference>
<dbReference type="EMBL" id="CM001436">
    <property type="protein sequence ID" value="EHQ34741.1"/>
    <property type="molecule type" value="Genomic_DNA"/>
</dbReference>
<dbReference type="Pfam" id="PF00805">
    <property type="entry name" value="Pentapeptide"/>
    <property type="match status" value="2"/>
</dbReference>
<keyword evidence="2" id="KW-0472">Membrane</keyword>
<evidence type="ECO:0000313" key="3">
    <source>
        <dbReference type="EMBL" id="EHQ34741.1"/>
    </source>
</evidence>
<keyword evidence="2" id="KW-0812">Transmembrane</keyword>
<dbReference type="RefSeq" id="WP_004076444.1">
    <property type="nucleotide sequence ID" value="NZ_CM001436.1"/>
</dbReference>
<organism evidence="3 4">
    <name type="scientific">Methanoplanus limicola DSM 2279</name>
    <dbReference type="NCBI Taxonomy" id="937775"/>
    <lineage>
        <taxon>Archaea</taxon>
        <taxon>Methanobacteriati</taxon>
        <taxon>Methanobacteriota</taxon>
        <taxon>Stenosarchaea group</taxon>
        <taxon>Methanomicrobia</taxon>
        <taxon>Methanomicrobiales</taxon>
        <taxon>Methanomicrobiaceae</taxon>
        <taxon>Methanoplanus</taxon>
    </lineage>
</organism>
<protein>
    <submittedName>
        <fullName evidence="3">Pentapeptide repeat protein</fullName>
    </submittedName>
</protein>
<gene>
    <name evidence="3" type="ORF">Metlim_0608</name>
</gene>
<dbReference type="AlphaFoldDB" id="H1Z3E6"/>
<dbReference type="InterPro" id="IPR001646">
    <property type="entry name" value="5peptide_repeat"/>
</dbReference>
<evidence type="ECO:0000256" key="2">
    <source>
        <dbReference type="SAM" id="Phobius"/>
    </source>
</evidence>
<dbReference type="HOGENOM" id="CLU_1607178_0_0_2"/>
<dbReference type="Gene3D" id="2.160.20.80">
    <property type="entry name" value="E3 ubiquitin-protein ligase SopA"/>
    <property type="match status" value="1"/>
</dbReference>
<name>H1Z3E6_9EURY</name>
<reference evidence="3 4" key="1">
    <citation type="submission" date="2011-10" db="EMBL/GenBank/DDBJ databases">
        <title>The Improved High-Quality Draft genome of Methanoplanus limicola DSM 2279.</title>
        <authorList>
            <consortium name="US DOE Joint Genome Institute (JGI-PGF)"/>
            <person name="Lucas S."/>
            <person name="Copeland A."/>
            <person name="Lapidus A."/>
            <person name="Glavina del Rio T."/>
            <person name="Dalin E."/>
            <person name="Tice H."/>
            <person name="Bruce D."/>
            <person name="Goodwin L."/>
            <person name="Pitluck S."/>
            <person name="Peters L."/>
            <person name="Mikhailova N."/>
            <person name="Lu M."/>
            <person name="Kyrpides N."/>
            <person name="Mavromatis K."/>
            <person name="Ivanova N."/>
            <person name="Markowitz V."/>
            <person name="Cheng J.-F."/>
            <person name="Hugenholtz P."/>
            <person name="Woyke T."/>
            <person name="Wu D."/>
            <person name="Wirth R."/>
            <person name="Brambilla E.-M."/>
            <person name="Klenk H.-P."/>
            <person name="Eisen J.A."/>
        </authorList>
    </citation>
    <scope>NUCLEOTIDE SEQUENCE [LARGE SCALE GENOMIC DNA]</scope>
    <source>
        <strain evidence="3 4">DSM 2279</strain>
    </source>
</reference>
<evidence type="ECO:0000256" key="1">
    <source>
        <dbReference type="ARBA" id="ARBA00022737"/>
    </source>
</evidence>
<keyword evidence="1" id="KW-0677">Repeat</keyword>
<dbReference type="STRING" id="937775.Metlim_0608"/>
<proteinExistence type="predicted"/>
<feature type="transmembrane region" description="Helical" evidence="2">
    <location>
        <begin position="6"/>
        <end position="27"/>
    </location>
</feature>
<dbReference type="OrthoDB" id="110822at2157"/>
<evidence type="ECO:0000313" key="4">
    <source>
        <dbReference type="Proteomes" id="UP000005741"/>
    </source>
</evidence>
<keyword evidence="4" id="KW-1185">Reference proteome</keyword>
<dbReference type="InParanoid" id="H1Z3E6"/>
<dbReference type="Proteomes" id="UP000005741">
    <property type="component" value="Chromosome"/>
</dbReference>